<dbReference type="HOGENOM" id="CLU_047147_0_0_1"/>
<dbReference type="AlphaFoldDB" id="G4TTD8"/>
<keyword evidence="3" id="KW-1185">Reference proteome</keyword>
<sequence length="483" mass="51942">MKARAPAGRAALRRLSPTITCTKSVNKQMDSFSWSDSIRATLGTCLPCIKPANDASDDDEPQRRRRGALGAGAIRQPASTAREELERLLDQPVSSDEDVETMSLHSNVGRRRAKRSSKNKRVVKTVRLFGVDLFGRRDVASTSANDDEEQEERRAARRNRRPRAISTSTLDSDAAPLADEQITDFTTRANQRWAPTHTDEELAVEERRERERIEKEMRREERKERKALKKLAQQGAFAGEDEEFEGFPGSGTGVVVTPRRGSSSIASPAPDAGAADEFGPFVAGSQASTHQRTASEDREEEEADFDAAAYTKKSRAGGDGSQSGSGSHSRSRSRTSASLSADGSTTRPKPGRSPQPSPLGQEFNGPSSPKPTSVTPRKKKEKKDHTRAKPSKSSLGSSTATPSLPSPKSSPALDVKIHSQDFDGVPGGLVTPRDHLNAFAQSSMPSPSFPSAGFPSTGFGGFKRSTSGLSGNAGVALARRGDD</sequence>
<dbReference type="eggNOG" id="ENOG502SPQF">
    <property type="taxonomic scope" value="Eukaryota"/>
</dbReference>
<dbReference type="Proteomes" id="UP000007148">
    <property type="component" value="Unassembled WGS sequence"/>
</dbReference>
<feature type="region of interest" description="Disordered" evidence="1">
    <location>
        <begin position="462"/>
        <end position="483"/>
    </location>
</feature>
<name>G4TTD8_SERID</name>
<feature type="region of interest" description="Disordered" evidence="1">
    <location>
        <begin position="141"/>
        <end position="170"/>
    </location>
</feature>
<dbReference type="OMA" id="FSWSDSF"/>
<feature type="compositionally biased region" description="Basic and acidic residues" evidence="1">
    <location>
        <begin position="197"/>
        <end position="224"/>
    </location>
</feature>
<organism evidence="2 3">
    <name type="scientific">Serendipita indica (strain DSM 11827)</name>
    <name type="common">Root endophyte fungus</name>
    <name type="synonym">Piriformospora indica</name>
    <dbReference type="NCBI Taxonomy" id="1109443"/>
    <lineage>
        <taxon>Eukaryota</taxon>
        <taxon>Fungi</taxon>
        <taxon>Dikarya</taxon>
        <taxon>Basidiomycota</taxon>
        <taxon>Agaricomycotina</taxon>
        <taxon>Agaricomycetes</taxon>
        <taxon>Sebacinales</taxon>
        <taxon>Serendipitaceae</taxon>
        <taxon>Serendipita</taxon>
    </lineage>
</organism>
<dbReference type="EMBL" id="CAFZ01000330">
    <property type="protein sequence ID" value="CCA74581.1"/>
    <property type="molecule type" value="Genomic_DNA"/>
</dbReference>
<feature type="region of interest" description="Disordered" evidence="1">
    <location>
        <begin position="50"/>
        <end position="119"/>
    </location>
</feature>
<evidence type="ECO:0000313" key="3">
    <source>
        <dbReference type="Proteomes" id="UP000007148"/>
    </source>
</evidence>
<protein>
    <submittedName>
        <fullName evidence="2">Uncharacterized protein</fullName>
    </submittedName>
</protein>
<feature type="compositionally biased region" description="Polar residues" evidence="1">
    <location>
        <begin position="364"/>
        <end position="375"/>
    </location>
</feature>
<feature type="region of interest" description="Disordered" evidence="1">
    <location>
        <begin position="195"/>
        <end position="429"/>
    </location>
</feature>
<evidence type="ECO:0000313" key="2">
    <source>
        <dbReference type="EMBL" id="CCA74581.1"/>
    </source>
</evidence>
<reference evidence="2 3" key="1">
    <citation type="journal article" date="2011" name="PLoS Pathog.">
        <title>Endophytic Life Strategies Decoded by Genome and Transcriptome Analyses of the Mutualistic Root Symbiont Piriformospora indica.</title>
        <authorList>
            <person name="Zuccaro A."/>
            <person name="Lahrmann U."/>
            <person name="Guldener U."/>
            <person name="Langen G."/>
            <person name="Pfiffi S."/>
            <person name="Biedenkopf D."/>
            <person name="Wong P."/>
            <person name="Samans B."/>
            <person name="Grimm C."/>
            <person name="Basiewicz M."/>
            <person name="Murat C."/>
            <person name="Martin F."/>
            <person name="Kogel K.H."/>
        </authorList>
    </citation>
    <scope>NUCLEOTIDE SEQUENCE [LARGE SCALE GENOMIC DNA]</scope>
    <source>
        <strain evidence="2 3">DSM 11827</strain>
    </source>
</reference>
<dbReference type="OrthoDB" id="3255924at2759"/>
<proteinExistence type="predicted"/>
<gene>
    <name evidence="2" type="ORF">PIIN_08533</name>
</gene>
<accession>G4TTD8</accession>
<feature type="compositionally biased region" description="Basic residues" evidence="1">
    <location>
        <begin position="108"/>
        <end position="119"/>
    </location>
</feature>
<feature type="compositionally biased region" description="Low complexity" evidence="1">
    <location>
        <begin position="391"/>
        <end position="413"/>
    </location>
</feature>
<dbReference type="InParanoid" id="G4TTD8"/>
<feature type="compositionally biased region" description="Basic residues" evidence="1">
    <location>
        <begin position="376"/>
        <end position="390"/>
    </location>
</feature>
<feature type="compositionally biased region" description="Low complexity" evidence="1">
    <location>
        <begin position="324"/>
        <end position="341"/>
    </location>
</feature>
<comment type="caution">
    <text evidence="2">The sequence shown here is derived from an EMBL/GenBank/DDBJ whole genome shotgun (WGS) entry which is preliminary data.</text>
</comment>
<evidence type="ECO:0000256" key="1">
    <source>
        <dbReference type="SAM" id="MobiDB-lite"/>
    </source>
</evidence>